<dbReference type="GO" id="GO:0005524">
    <property type="term" value="F:ATP binding"/>
    <property type="evidence" value="ECO:0007669"/>
    <property type="project" value="InterPro"/>
</dbReference>
<protein>
    <recommendedName>
        <fullName evidence="1">Protein kinase domain-containing protein</fullName>
    </recommendedName>
</protein>
<evidence type="ECO:0000313" key="3">
    <source>
        <dbReference type="Proteomes" id="UP000294933"/>
    </source>
</evidence>
<gene>
    <name evidence="2" type="ORF">BD410DRAFT_898829</name>
</gene>
<proteinExistence type="predicted"/>
<dbReference type="GO" id="GO:0004672">
    <property type="term" value="F:protein kinase activity"/>
    <property type="evidence" value="ECO:0007669"/>
    <property type="project" value="InterPro"/>
</dbReference>
<dbReference type="EMBL" id="ML170180">
    <property type="protein sequence ID" value="TDL21470.1"/>
    <property type="molecule type" value="Genomic_DNA"/>
</dbReference>
<organism evidence="2 3">
    <name type="scientific">Rickenella mellea</name>
    <dbReference type="NCBI Taxonomy" id="50990"/>
    <lineage>
        <taxon>Eukaryota</taxon>
        <taxon>Fungi</taxon>
        <taxon>Dikarya</taxon>
        <taxon>Basidiomycota</taxon>
        <taxon>Agaricomycotina</taxon>
        <taxon>Agaricomycetes</taxon>
        <taxon>Hymenochaetales</taxon>
        <taxon>Rickenellaceae</taxon>
        <taxon>Rickenella</taxon>
    </lineage>
</organism>
<dbReference type="InterPro" id="IPR011009">
    <property type="entry name" value="Kinase-like_dom_sf"/>
</dbReference>
<evidence type="ECO:0000313" key="2">
    <source>
        <dbReference type="EMBL" id="TDL21470.1"/>
    </source>
</evidence>
<dbReference type="PROSITE" id="PS50011">
    <property type="entry name" value="PROTEIN_KINASE_DOM"/>
    <property type="match status" value="1"/>
</dbReference>
<dbReference type="PANTHER" id="PTHR37542">
    <property type="entry name" value="HELO DOMAIN-CONTAINING PROTEIN-RELATED"/>
    <property type="match status" value="1"/>
</dbReference>
<reference evidence="2 3" key="1">
    <citation type="submission" date="2018-06" db="EMBL/GenBank/DDBJ databases">
        <title>A transcriptomic atlas of mushroom development highlights an independent origin of complex multicellularity.</title>
        <authorList>
            <consortium name="DOE Joint Genome Institute"/>
            <person name="Krizsan K."/>
            <person name="Almasi E."/>
            <person name="Merenyi Z."/>
            <person name="Sahu N."/>
            <person name="Viragh M."/>
            <person name="Koszo T."/>
            <person name="Mondo S."/>
            <person name="Kiss B."/>
            <person name="Balint B."/>
            <person name="Kues U."/>
            <person name="Barry K."/>
            <person name="Hegedus J.C."/>
            <person name="Henrissat B."/>
            <person name="Johnson J."/>
            <person name="Lipzen A."/>
            <person name="Ohm R."/>
            <person name="Nagy I."/>
            <person name="Pangilinan J."/>
            <person name="Yan J."/>
            <person name="Xiong Y."/>
            <person name="Grigoriev I.V."/>
            <person name="Hibbett D.S."/>
            <person name="Nagy L.G."/>
        </authorList>
    </citation>
    <scope>NUCLEOTIDE SEQUENCE [LARGE SCALE GENOMIC DNA]</scope>
    <source>
        <strain evidence="2 3">SZMC22713</strain>
    </source>
</reference>
<keyword evidence="3" id="KW-1185">Reference proteome</keyword>
<sequence>MSGVEAVISLLTSLPQVITAVRDLGEELSKLGKLVVKLARGLPFIDEKMRKYVEDIDIKQHVFIPLLSNWASQLGKEEQLDQLKYVMGKLTSIAEMYKSNQEVLQRWTEDSTDRKFKDRAVILAGIYLRSREKSIMDNLKRLDQELSLLGTDAVILGILSGVVLPKKSLENHYVPAEMELGISVAMARKLVEEGKNAQQLDFEQLGESVTFEKWGPDLALGVGTNRQFSNCIFNHRKIENLDNYPKLLEDTQRIASLLQDPLASNITNEKGRKWDRSDFGLLTCVGYVEITEHDWAHVDLILKLPRNTMLNPPPRSLRHLLAASREIGAQHPLNDRLEFAVKLTKALLFVHSADIIHKGVRPEAILVVENSAIPTEQKKRFPNGLGNPYLLGFGQSRKTGLTHRKTFDDNMNILVYHHPRHQIPSRNEDYHMLDDIYSLGIVLMEIGIWRSLFEREVDWRGIESWEVDRDVVEMYDPSKNTERDMKDRLDAEVIRDKFVDVANTTIRATMGNTYAEVVLTCLRSWGGEFGEGEKVCDQSHVALKYIELVVDRLSGIKF</sequence>
<feature type="domain" description="Protein kinase" evidence="1">
    <location>
        <begin position="214"/>
        <end position="519"/>
    </location>
</feature>
<evidence type="ECO:0000259" key="1">
    <source>
        <dbReference type="PROSITE" id="PS50011"/>
    </source>
</evidence>
<dbReference type="PANTHER" id="PTHR37542:SF3">
    <property type="entry name" value="PRION-INHIBITION AND PROPAGATION HELO DOMAIN-CONTAINING PROTEIN"/>
    <property type="match status" value="1"/>
</dbReference>
<dbReference type="OrthoDB" id="1911848at2759"/>
<dbReference type="Proteomes" id="UP000294933">
    <property type="component" value="Unassembled WGS sequence"/>
</dbReference>
<name>A0A4Y7Q3U7_9AGAM</name>
<dbReference type="AlphaFoldDB" id="A0A4Y7Q3U7"/>
<dbReference type="InterPro" id="IPR000719">
    <property type="entry name" value="Prot_kinase_dom"/>
</dbReference>
<dbReference type="SUPFAM" id="SSF56112">
    <property type="entry name" value="Protein kinase-like (PK-like)"/>
    <property type="match status" value="1"/>
</dbReference>
<accession>A0A4Y7Q3U7</accession>
<dbReference type="VEuPathDB" id="FungiDB:BD410DRAFT_898829"/>
<dbReference type="Gene3D" id="1.10.510.10">
    <property type="entry name" value="Transferase(Phosphotransferase) domain 1"/>
    <property type="match status" value="1"/>
</dbReference>